<dbReference type="RefSeq" id="WP_231002861.1">
    <property type="nucleotide sequence ID" value="NZ_JAJNEC010000004.1"/>
</dbReference>
<keyword evidence="2" id="KW-1185">Reference proteome</keyword>
<evidence type="ECO:0000313" key="2">
    <source>
        <dbReference type="Proteomes" id="UP001199816"/>
    </source>
</evidence>
<dbReference type="EMBL" id="JAJNEC010000004">
    <property type="protein sequence ID" value="MCD2421957.1"/>
    <property type="molecule type" value="Genomic_DNA"/>
</dbReference>
<reference evidence="1 2" key="1">
    <citation type="submission" date="2021-11" db="EMBL/GenBank/DDBJ databases">
        <title>Genomic of Niabella pedocola.</title>
        <authorList>
            <person name="Wu T."/>
        </authorList>
    </citation>
    <scope>NUCLEOTIDE SEQUENCE [LARGE SCALE GENOMIC DNA]</scope>
    <source>
        <strain evidence="1 2">JCM 31011</strain>
    </source>
</reference>
<proteinExistence type="predicted"/>
<organism evidence="1 2">
    <name type="scientific">Niabella pedocola</name>
    <dbReference type="NCBI Taxonomy" id="1752077"/>
    <lineage>
        <taxon>Bacteria</taxon>
        <taxon>Pseudomonadati</taxon>
        <taxon>Bacteroidota</taxon>
        <taxon>Chitinophagia</taxon>
        <taxon>Chitinophagales</taxon>
        <taxon>Chitinophagaceae</taxon>
        <taxon>Niabella</taxon>
    </lineage>
</organism>
<protein>
    <submittedName>
        <fullName evidence="1">Uncharacterized protein</fullName>
    </submittedName>
</protein>
<comment type="caution">
    <text evidence="1">The sequence shown here is derived from an EMBL/GenBank/DDBJ whole genome shotgun (WGS) entry which is preliminary data.</text>
</comment>
<sequence>MKRLLSILLLIFLTSVPSLLFIANHRMQEEEKMATYHPVHQRGLSQNVVLSSNIISVPEVR</sequence>
<accession>A0ABS8PLH4</accession>
<name>A0ABS8PLH4_9BACT</name>
<evidence type="ECO:0000313" key="1">
    <source>
        <dbReference type="EMBL" id="MCD2421957.1"/>
    </source>
</evidence>
<dbReference type="Proteomes" id="UP001199816">
    <property type="component" value="Unassembled WGS sequence"/>
</dbReference>
<gene>
    <name evidence="1" type="ORF">LQ567_04235</name>
</gene>